<dbReference type="EMBL" id="MPUH01000004">
    <property type="protein sequence ID" value="OMJ96039.1"/>
    <property type="molecule type" value="Genomic_DNA"/>
</dbReference>
<feature type="repeat" description="WD" evidence="3">
    <location>
        <begin position="250"/>
        <end position="291"/>
    </location>
</feature>
<evidence type="ECO:0000313" key="6">
    <source>
        <dbReference type="Proteomes" id="UP000187209"/>
    </source>
</evidence>
<evidence type="ECO:0000256" key="3">
    <source>
        <dbReference type="PROSITE-ProRule" id="PRU00221"/>
    </source>
</evidence>
<dbReference type="PROSITE" id="PS50294">
    <property type="entry name" value="WD_REPEATS_REGION"/>
    <property type="match status" value="8"/>
</dbReference>
<dbReference type="Proteomes" id="UP000187209">
    <property type="component" value="Unassembled WGS sequence"/>
</dbReference>
<dbReference type="Pfam" id="PF00400">
    <property type="entry name" value="WD40"/>
    <property type="match status" value="8"/>
</dbReference>
<feature type="transmembrane region" description="Helical" evidence="4">
    <location>
        <begin position="1009"/>
        <end position="1030"/>
    </location>
</feature>
<dbReference type="InterPro" id="IPR050349">
    <property type="entry name" value="WD_LIS1/nudF_dynein_reg"/>
</dbReference>
<dbReference type="PRINTS" id="PR00320">
    <property type="entry name" value="GPROTEINBRPT"/>
</dbReference>
<dbReference type="PROSITE" id="PS50082">
    <property type="entry name" value="WD_REPEATS_2"/>
    <property type="match status" value="9"/>
</dbReference>
<name>A0A1R2D451_9CILI</name>
<feature type="repeat" description="WD" evidence="3">
    <location>
        <begin position="333"/>
        <end position="374"/>
    </location>
</feature>
<evidence type="ECO:0000256" key="1">
    <source>
        <dbReference type="ARBA" id="ARBA00022574"/>
    </source>
</evidence>
<feature type="transmembrane region" description="Helical" evidence="4">
    <location>
        <begin position="1159"/>
        <end position="1181"/>
    </location>
</feature>
<comment type="caution">
    <text evidence="5">The sequence shown here is derived from an EMBL/GenBank/DDBJ whole genome shotgun (WGS) entry which is preliminary data.</text>
</comment>
<evidence type="ECO:0000313" key="5">
    <source>
        <dbReference type="EMBL" id="OMJ96039.1"/>
    </source>
</evidence>
<dbReference type="CDD" id="cd00200">
    <property type="entry name" value="WD40"/>
    <property type="match status" value="2"/>
</dbReference>
<feature type="transmembrane region" description="Helical" evidence="4">
    <location>
        <begin position="980"/>
        <end position="1003"/>
    </location>
</feature>
<reference evidence="5 6" key="1">
    <citation type="submission" date="2016-11" db="EMBL/GenBank/DDBJ databases">
        <title>The macronuclear genome of Stentor coeruleus: a giant cell with tiny introns.</title>
        <authorList>
            <person name="Slabodnick M."/>
            <person name="Ruby J.G."/>
            <person name="Reiff S.B."/>
            <person name="Swart E.C."/>
            <person name="Gosai S."/>
            <person name="Prabakaran S."/>
            <person name="Witkowska E."/>
            <person name="Larue G.E."/>
            <person name="Fisher S."/>
            <person name="Freeman R.M."/>
            <person name="Gunawardena J."/>
            <person name="Chu W."/>
            <person name="Stover N.A."/>
            <person name="Gregory B.D."/>
            <person name="Nowacki M."/>
            <person name="Derisi J."/>
            <person name="Roy S.W."/>
            <person name="Marshall W.F."/>
            <person name="Sood P."/>
        </authorList>
    </citation>
    <scope>NUCLEOTIDE SEQUENCE [LARGE SCALE GENOMIC DNA]</scope>
    <source>
        <strain evidence="5">WM001</strain>
    </source>
</reference>
<keyword evidence="4" id="KW-0812">Transmembrane</keyword>
<dbReference type="InterPro" id="IPR001680">
    <property type="entry name" value="WD40_rpt"/>
</dbReference>
<dbReference type="Gene3D" id="2.130.10.10">
    <property type="entry name" value="YVTN repeat-like/Quinoprotein amine dehydrogenase"/>
    <property type="match status" value="5"/>
</dbReference>
<keyword evidence="4" id="KW-0472">Membrane</keyword>
<dbReference type="SUPFAM" id="SSF50998">
    <property type="entry name" value="Quinoprotein alcohol dehydrogenase-like"/>
    <property type="match status" value="1"/>
</dbReference>
<dbReference type="PANTHER" id="PTHR44129">
    <property type="entry name" value="WD REPEAT-CONTAINING PROTEIN POP1"/>
    <property type="match status" value="1"/>
</dbReference>
<dbReference type="InterPro" id="IPR020472">
    <property type="entry name" value="WD40_PAC1"/>
</dbReference>
<dbReference type="InterPro" id="IPR036322">
    <property type="entry name" value="WD40_repeat_dom_sf"/>
</dbReference>
<gene>
    <name evidence="5" type="ORF">SteCoe_421</name>
</gene>
<keyword evidence="1 3" id="KW-0853">WD repeat</keyword>
<evidence type="ECO:0000256" key="2">
    <source>
        <dbReference type="ARBA" id="ARBA00022737"/>
    </source>
</evidence>
<keyword evidence="6" id="KW-1185">Reference proteome</keyword>
<dbReference type="PROSITE" id="PS00678">
    <property type="entry name" value="WD_REPEATS_1"/>
    <property type="match status" value="4"/>
</dbReference>
<feature type="repeat" description="WD" evidence="3">
    <location>
        <begin position="375"/>
        <end position="416"/>
    </location>
</feature>
<dbReference type="SMART" id="SM00320">
    <property type="entry name" value="WD40"/>
    <property type="match status" value="14"/>
</dbReference>
<dbReference type="SUPFAM" id="SSF50978">
    <property type="entry name" value="WD40 repeat-like"/>
    <property type="match status" value="2"/>
</dbReference>
<organism evidence="5 6">
    <name type="scientific">Stentor coeruleus</name>
    <dbReference type="NCBI Taxonomy" id="5963"/>
    <lineage>
        <taxon>Eukaryota</taxon>
        <taxon>Sar</taxon>
        <taxon>Alveolata</taxon>
        <taxon>Ciliophora</taxon>
        <taxon>Postciliodesmatophora</taxon>
        <taxon>Heterotrichea</taxon>
        <taxon>Heterotrichida</taxon>
        <taxon>Stentoridae</taxon>
        <taxon>Stentor</taxon>
    </lineage>
</organism>
<accession>A0A1R2D451</accession>
<dbReference type="InterPro" id="IPR015943">
    <property type="entry name" value="WD40/YVTN_repeat-like_dom_sf"/>
</dbReference>
<keyword evidence="2" id="KW-0677">Repeat</keyword>
<feature type="repeat" description="WD" evidence="3">
    <location>
        <begin position="666"/>
        <end position="700"/>
    </location>
</feature>
<feature type="repeat" description="WD" evidence="3">
    <location>
        <begin position="166"/>
        <end position="207"/>
    </location>
</feature>
<dbReference type="InterPro" id="IPR019775">
    <property type="entry name" value="WD40_repeat_CS"/>
</dbReference>
<feature type="repeat" description="WD" evidence="3">
    <location>
        <begin position="459"/>
        <end position="500"/>
    </location>
</feature>
<proteinExistence type="predicted"/>
<feature type="transmembrane region" description="Helical" evidence="4">
    <location>
        <begin position="1105"/>
        <end position="1125"/>
    </location>
</feature>
<feature type="repeat" description="WD" evidence="3">
    <location>
        <begin position="82"/>
        <end position="123"/>
    </location>
</feature>
<keyword evidence="4" id="KW-1133">Transmembrane helix</keyword>
<evidence type="ECO:0000256" key="4">
    <source>
        <dbReference type="SAM" id="Phobius"/>
    </source>
</evidence>
<sequence>MKNFSKECTVLNIPNIISQPSLKSIINELNHAESQICNFTYEHSARILSLAISKDGLTAFAGCEDSVILIINLITYYLEETLNGHTKEIRGIKLSSDNEVMTSISADGVIKCWDTTTRKELDYIDISPYIPETFIVGPYGKVIYIGSDDINIVIWEREKPGKIYYLAAHTDSINSLGLFMNFSTLVSASKDFSVRLWDTTTKECSGVLHGHTSWVTCLALANKKCLAISGSEDKSIRVWNIKNHKEDNVFKGHTGEIYCLLVNQDESILASGAQDKFVKIWCLKTYTLIYSYDDHFTYISDLSFFSNDNYLLSSSYKQIIVHNLKNHKNELILEAHTNMINAIKIVPGTKNVISISPDKKFKLWDLDDSEVKATLHGHSSYISCLDVSKDNKLIVSGAWDNTIIVWSIKDNRKKFVLKGHEHYISCLIICNDSKRAVSGSWDKTVRVWDLVNGKEIACFVGHTNNIFNLTQDHNSKHAFSSSPDYTVKCWSLKKLKEKFTLKFGHMLSSLIITKDNKYLITSCLDGTIFFTNIKTQMIEKKWNYDTGIYSLVISDDYEIMCFGLQDGSLYAINVYQNKILGTIKIGVSLITEFLMSANKKYLVVPNDKAQISILNLDNFTERCCFDCESQIKIVIFASKNNFLITGDQNATIKVWNIHEKRLELCFYGHTADVQCLCLTKNNKYLISGSRDFTVKIWKFEEFYGIINWKKKNDVTPDISYSLDLSDPKISKMSVKPINNFQDLSYIHHIYPTLTYQSFCQRLNKKLPPEAKDCKLLLPNCVNLAHIYSYLGQYSELSQALALGCTIRKDTFGHSPLYYALQKDSKKCVYTLLEFMIKLSKDHLKYQTYIQYNYALRDDLLQILKLPSPVITEYLESLFIVSKDKNLPNSLKCFIPPVLITTNHTKIYFYDFRNCCNILKKNESQENFVEFRTTPIKLNLTHGSSECFELLRSLNHSPNQKIFSTKLIMTIIDYKFRELRLVILLMTILLWVNLILMIICMLFYPDSISINGAYLFINILLAVHEIMEIFYEGILVYTMCWRNYLDLFSLVTSILRIVNNMFIKFDTKGTMWMMVILNFTKGLNGFRAFDNTRFYIRLMARTIKDIYSFLLIFCYTTVAFGALYSVSTNTDDSTFSKLWKIPYELNLGVFDSQDGFNLEFINFTLASSINVVMMLNLLISILGDSFDKFQIEAKEIDYKEKLSLVTELESLYLILRKRKRKGYVQLCDYNSNDENEEIWSGKIKEIEIKIDKLSKNLHKRLNGVDDRQEYGNKVYEELEKSILKMKEESNEKIEENTKKIGDIAMKIDLILKNIILDKNR</sequence>
<feature type="transmembrane region" description="Helical" evidence="4">
    <location>
        <begin position="1068"/>
        <end position="1085"/>
    </location>
</feature>
<feature type="repeat" description="WD" evidence="3">
    <location>
        <begin position="208"/>
        <end position="249"/>
    </location>
</feature>
<feature type="repeat" description="WD" evidence="3">
    <location>
        <begin position="417"/>
        <end position="458"/>
    </location>
</feature>
<protein>
    <submittedName>
        <fullName evidence="5">Uncharacterized protein</fullName>
    </submittedName>
</protein>
<dbReference type="InterPro" id="IPR011047">
    <property type="entry name" value="Quinoprotein_ADH-like_sf"/>
</dbReference>